<feature type="non-terminal residue" evidence="1">
    <location>
        <position position="1"/>
    </location>
</feature>
<organism evidence="1 2">
    <name type="scientific">Actinomortierella ambigua</name>
    <dbReference type="NCBI Taxonomy" id="1343610"/>
    <lineage>
        <taxon>Eukaryota</taxon>
        <taxon>Fungi</taxon>
        <taxon>Fungi incertae sedis</taxon>
        <taxon>Mucoromycota</taxon>
        <taxon>Mortierellomycotina</taxon>
        <taxon>Mortierellomycetes</taxon>
        <taxon>Mortierellales</taxon>
        <taxon>Mortierellaceae</taxon>
        <taxon>Actinomortierella</taxon>
    </lineage>
</organism>
<keyword evidence="2" id="KW-1185">Reference proteome</keyword>
<dbReference type="Proteomes" id="UP000807716">
    <property type="component" value="Unassembled WGS sequence"/>
</dbReference>
<proteinExistence type="predicted"/>
<sequence>QIAIIIGSQVHIPEVCLYFSNKIIQLWTTRTQVLRSAEPYAPIRCGRAEQCRGREAVTGHGRAP</sequence>
<protein>
    <submittedName>
        <fullName evidence="1">Uncharacterized protein</fullName>
    </submittedName>
</protein>
<dbReference type="EMBL" id="JAAAJB010000841">
    <property type="protein sequence ID" value="KAG0250624.1"/>
    <property type="molecule type" value="Genomic_DNA"/>
</dbReference>
<reference evidence="1" key="1">
    <citation type="journal article" date="2020" name="Fungal Divers.">
        <title>Resolving the Mortierellaceae phylogeny through synthesis of multi-gene phylogenetics and phylogenomics.</title>
        <authorList>
            <person name="Vandepol N."/>
            <person name="Liber J."/>
            <person name="Desiro A."/>
            <person name="Na H."/>
            <person name="Kennedy M."/>
            <person name="Barry K."/>
            <person name="Grigoriev I.V."/>
            <person name="Miller A.N."/>
            <person name="O'Donnell K."/>
            <person name="Stajich J.E."/>
            <person name="Bonito G."/>
        </authorList>
    </citation>
    <scope>NUCLEOTIDE SEQUENCE</scope>
    <source>
        <strain evidence="1">BC1065</strain>
    </source>
</reference>
<comment type="caution">
    <text evidence="1">The sequence shown here is derived from an EMBL/GenBank/DDBJ whole genome shotgun (WGS) entry which is preliminary data.</text>
</comment>
<name>A0A9P6PQY3_9FUNG</name>
<dbReference type="AlphaFoldDB" id="A0A9P6PQY3"/>
<accession>A0A9P6PQY3</accession>
<evidence type="ECO:0000313" key="2">
    <source>
        <dbReference type="Proteomes" id="UP000807716"/>
    </source>
</evidence>
<evidence type="ECO:0000313" key="1">
    <source>
        <dbReference type="EMBL" id="KAG0250624.1"/>
    </source>
</evidence>
<gene>
    <name evidence="1" type="ORF">DFQ27_009318</name>
</gene>